<keyword evidence="2 3" id="KW-0732">Signal</keyword>
<dbReference type="InterPro" id="IPR028081">
    <property type="entry name" value="Leu-bd"/>
</dbReference>
<dbReference type="SUPFAM" id="SSF53822">
    <property type="entry name" value="Periplasmic binding protein-like I"/>
    <property type="match status" value="1"/>
</dbReference>
<evidence type="ECO:0000313" key="6">
    <source>
        <dbReference type="Proteomes" id="UP001629214"/>
    </source>
</evidence>
<dbReference type="RefSeq" id="WP_408168285.1">
    <property type="nucleotide sequence ID" value="NZ_JAQQFR010000007.1"/>
</dbReference>
<dbReference type="Proteomes" id="UP001629214">
    <property type="component" value="Unassembled WGS sequence"/>
</dbReference>
<name>A0ABW8Z8L6_9BURK</name>
<dbReference type="EMBL" id="JAQQFR010000007">
    <property type="protein sequence ID" value="MFL9879287.1"/>
    <property type="molecule type" value="Genomic_DNA"/>
</dbReference>
<protein>
    <submittedName>
        <fullName evidence="5">Branched-chain amino acid ABC transporter substrate-binding protein</fullName>
    </submittedName>
</protein>
<dbReference type="Gene3D" id="3.40.50.2300">
    <property type="match status" value="2"/>
</dbReference>
<proteinExistence type="inferred from homology"/>
<evidence type="ECO:0000256" key="2">
    <source>
        <dbReference type="ARBA" id="ARBA00022729"/>
    </source>
</evidence>
<dbReference type="InterPro" id="IPR028082">
    <property type="entry name" value="Peripla_BP_I"/>
</dbReference>
<dbReference type="Pfam" id="PF13458">
    <property type="entry name" value="Peripla_BP_6"/>
    <property type="match status" value="1"/>
</dbReference>
<dbReference type="PANTHER" id="PTHR47151:SF2">
    <property type="entry name" value="AMINO ACID BINDING PROTEIN"/>
    <property type="match status" value="1"/>
</dbReference>
<comment type="caution">
    <text evidence="5">The sequence shown here is derived from an EMBL/GenBank/DDBJ whole genome shotgun (WGS) entry which is preliminary data.</text>
</comment>
<keyword evidence="6" id="KW-1185">Reference proteome</keyword>
<evidence type="ECO:0000313" key="5">
    <source>
        <dbReference type="EMBL" id="MFL9879287.1"/>
    </source>
</evidence>
<feature type="domain" description="Leucine-binding protein" evidence="4">
    <location>
        <begin position="32"/>
        <end position="370"/>
    </location>
</feature>
<feature type="signal peptide" evidence="3">
    <location>
        <begin position="1"/>
        <end position="26"/>
    </location>
</feature>
<organism evidence="5 6">
    <name type="scientific">Herbaspirillum rhizosphaerae</name>
    <dbReference type="NCBI Taxonomy" id="346179"/>
    <lineage>
        <taxon>Bacteria</taxon>
        <taxon>Pseudomonadati</taxon>
        <taxon>Pseudomonadota</taxon>
        <taxon>Betaproteobacteria</taxon>
        <taxon>Burkholderiales</taxon>
        <taxon>Oxalobacteraceae</taxon>
        <taxon>Herbaspirillum</taxon>
    </lineage>
</organism>
<reference evidence="5 6" key="1">
    <citation type="journal article" date="2024" name="Chem. Sci.">
        <title>Discovery of megapolipeptins by genome mining of a Burkholderiales bacteria collection.</title>
        <authorList>
            <person name="Paulo B.S."/>
            <person name="Recchia M.J.J."/>
            <person name="Lee S."/>
            <person name="Fergusson C.H."/>
            <person name="Romanowski S.B."/>
            <person name="Hernandez A."/>
            <person name="Krull N."/>
            <person name="Liu D.Y."/>
            <person name="Cavanagh H."/>
            <person name="Bos A."/>
            <person name="Gray C.A."/>
            <person name="Murphy B.T."/>
            <person name="Linington R.G."/>
            <person name="Eustaquio A.S."/>
        </authorList>
    </citation>
    <scope>NUCLEOTIDE SEQUENCE [LARGE SCALE GENOMIC DNA]</scope>
    <source>
        <strain evidence="5 6">RL21-008-BIB-B</strain>
    </source>
</reference>
<comment type="similarity">
    <text evidence="1">Belongs to the leucine-binding protein family.</text>
</comment>
<dbReference type="PANTHER" id="PTHR47151">
    <property type="entry name" value="LEU/ILE/VAL-BINDING ABC TRANSPORTER SUBUNIT"/>
    <property type="match status" value="1"/>
</dbReference>
<gene>
    <name evidence="5" type="ORF">PQR63_12895</name>
</gene>
<evidence type="ECO:0000256" key="1">
    <source>
        <dbReference type="ARBA" id="ARBA00010062"/>
    </source>
</evidence>
<accession>A0ABW8Z8L6</accession>
<evidence type="ECO:0000259" key="4">
    <source>
        <dbReference type="Pfam" id="PF13458"/>
    </source>
</evidence>
<dbReference type="CDD" id="cd06342">
    <property type="entry name" value="PBP1_ABC_LIVBP-like"/>
    <property type="match status" value="1"/>
</dbReference>
<evidence type="ECO:0000256" key="3">
    <source>
        <dbReference type="SAM" id="SignalP"/>
    </source>
</evidence>
<sequence>MKTGHLRRRTLLCLTLAAGLHLTANAKDTTVVPIGIAMPLSGPAAAFGQSLVNAAQMAIDDVNRRNPKVAGRDIHFKLVVADERGNTNSAVLAADYLVKQGVVATIGNGSTLTTLATTKIFGEAGIAQLAPSTSAPWPNGQRYTTFRMIGHSGQGAPLLANYLIDNLQVKSVAIIDNDTVAGRALGQAFKERFQARQGTVLISESIQFRSSDFNTILNTVKLKQPDIVFFGGLGDQAATLARNMRRVGLKTGFVHGMNGTNGLNFLRDAGAAAADVIALNPGIPPEKMPGWKNFEKNYLERFGGNINDYTPIGYDAVQVLAAAVREANSFTPADILAALYKVRYSGLTGAISFDQNGNLCNPSFTIYQMKELRWLPLQTYGGAKQ</sequence>
<feature type="chain" id="PRO_5046599353" evidence="3">
    <location>
        <begin position="27"/>
        <end position="385"/>
    </location>
</feature>